<sequence length="96" mass="11073">MEIIGHTIEKIEDPTGILVGDRYEFHLSIEVPEDDELFSENGIYVKAIIAVEGEEKNVRIAQYQLFEKGTNTYIGLELEEDELDLIKNYCKQHLTD</sequence>
<proteinExistence type="predicted"/>
<name>A0A8J8GEL8_9BACI</name>
<dbReference type="EMBL" id="JABTTE010000003">
    <property type="protein sequence ID" value="NSL50840.1"/>
    <property type="molecule type" value="Genomic_DNA"/>
</dbReference>
<dbReference type="Proteomes" id="UP000625804">
    <property type="component" value="Unassembled WGS sequence"/>
</dbReference>
<accession>A0A8J8GEL8</accession>
<evidence type="ECO:0000313" key="2">
    <source>
        <dbReference type="Proteomes" id="UP000625804"/>
    </source>
</evidence>
<dbReference type="RefSeq" id="WP_173730047.1">
    <property type="nucleotide sequence ID" value="NZ_JABTTE010000003.1"/>
</dbReference>
<protein>
    <submittedName>
        <fullName evidence="1">Pullulanase</fullName>
    </submittedName>
</protein>
<evidence type="ECO:0000313" key="1">
    <source>
        <dbReference type="EMBL" id="NSL50840.1"/>
    </source>
</evidence>
<dbReference type="Pfam" id="PF20119">
    <property type="entry name" value="DUF6509"/>
    <property type="match status" value="1"/>
</dbReference>
<comment type="caution">
    <text evidence="1">The sequence shown here is derived from an EMBL/GenBank/DDBJ whole genome shotgun (WGS) entry which is preliminary data.</text>
</comment>
<keyword evidence="2" id="KW-1185">Reference proteome</keyword>
<gene>
    <name evidence="1" type="ORF">HR057_03555</name>
</gene>
<reference evidence="1" key="1">
    <citation type="submission" date="2020-06" db="EMBL/GenBank/DDBJ databases">
        <title>A novel thermopfilic bacterium from Erzurum, Turkey.</title>
        <authorList>
            <person name="Adiguzel A."/>
            <person name="Ay H."/>
            <person name="Baltaci M.O."/>
        </authorList>
    </citation>
    <scope>NUCLEOTIDE SEQUENCE</scope>
    <source>
        <strain evidence="1">P2</strain>
    </source>
</reference>
<organism evidence="1 2">
    <name type="scientific">Calidifontibacillus erzurumensis</name>
    <dbReference type="NCBI Taxonomy" id="2741433"/>
    <lineage>
        <taxon>Bacteria</taxon>
        <taxon>Bacillati</taxon>
        <taxon>Bacillota</taxon>
        <taxon>Bacilli</taxon>
        <taxon>Bacillales</taxon>
        <taxon>Bacillaceae</taxon>
        <taxon>Calidifontibacillus/Schinkia group</taxon>
        <taxon>Calidifontibacillus</taxon>
    </lineage>
</organism>
<dbReference type="InterPro" id="IPR045424">
    <property type="entry name" value="DUF6509"/>
</dbReference>
<dbReference type="AlphaFoldDB" id="A0A8J8GEL8"/>